<dbReference type="EC" id="2.7.7.-" evidence="4"/>
<dbReference type="SUPFAM" id="SSF53448">
    <property type="entry name" value="Nucleotide-diphospho-sugar transferases"/>
    <property type="match status" value="1"/>
</dbReference>
<dbReference type="EMBL" id="VSSQ01000680">
    <property type="protein sequence ID" value="MPL99667.1"/>
    <property type="molecule type" value="Genomic_DNA"/>
</dbReference>
<dbReference type="InterPro" id="IPR005835">
    <property type="entry name" value="NTP_transferase_dom"/>
</dbReference>
<keyword evidence="2 4" id="KW-0548">Nucleotidyltransferase</keyword>
<accession>A0A644W7Z9</accession>
<feature type="domain" description="Nucleotidyl transferase" evidence="3">
    <location>
        <begin position="2"/>
        <end position="130"/>
    </location>
</feature>
<dbReference type="InterPro" id="IPR050065">
    <property type="entry name" value="GlmU-like"/>
</dbReference>
<evidence type="ECO:0000259" key="3">
    <source>
        <dbReference type="Pfam" id="PF00483"/>
    </source>
</evidence>
<dbReference type="GO" id="GO:0016779">
    <property type="term" value="F:nucleotidyltransferase activity"/>
    <property type="evidence" value="ECO:0007669"/>
    <property type="project" value="UniProtKB-KW"/>
</dbReference>
<protein>
    <submittedName>
        <fullName evidence="4">N-acetylmuramate alpha-1-phosphate uridylyltransferase</fullName>
        <ecNumber evidence="4">2.7.7.-</ecNumber>
    </submittedName>
</protein>
<dbReference type="InterPro" id="IPR029044">
    <property type="entry name" value="Nucleotide-diphossugar_trans"/>
</dbReference>
<proteinExistence type="predicted"/>
<reference evidence="4" key="1">
    <citation type="submission" date="2019-08" db="EMBL/GenBank/DDBJ databases">
        <authorList>
            <person name="Kucharzyk K."/>
            <person name="Murdoch R.W."/>
            <person name="Higgins S."/>
            <person name="Loffler F."/>
        </authorList>
    </citation>
    <scope>NUCLEOTIDE SEQUENCE</scope>
</reference>
<dbReference type="PANTHER" id="PTHR43584">
    <property type="entry name" value="NUCLEOTIDYL TRANSFERASE"/>
    <property type="match status" value="1"/>
</dbReference>
<keyword evidence="1 4" id="KW-0808">Transferase</keyword>
<sequence>MKAMIFAAGKGTRLKPLTDKMPKALVPAGGKPLLWWLLQKMARSGIHDIFINVHHFSEQVVGYLESTPVPGLNIMISDESDLLLDTGGGLKKASGLFKGDEPVLVHNVDILSNLDFNLLEQEFSAKDIPAMLAVKDRNTSRKLEFADGRLCGWANENTGETIAAGSAFGSGKRFAFSGISMFRPDFPGLFPQKGVFGLIPACLSLAESFAIGMYDAPHDWLDVGKPETLTAADDFVDNYFKSYTE</sequence>
<gene>
    <name evidence="4" type="primary">murU_5</name>
    <name evidence="4" type="ORF">SDC9_45887</name>
</gene>
<dbReference type="AlphaFoldDB" id="A0A644W7Z9"/>
<name>A0A644W7Z9_9ZZZZ</name>
<evidence type="ECO:0000313" key="4">
    <source>
        <dbReference type="EMBL" id="MPL99667.1"/>
    </source>
</evidence>
<evidence type="ECO:0000256" key="1">
    <source>
        <dbReference type="ARBA" id="ARBA00022679"/>
    </source>
</evidence>
<dbReference type="PANTHER" id="PTHR43584:SF8">
    <property type="entry name" value="N-ACETYLMURAMATE ALPHA-1-PHOSPHATE URIDYLYLTRANSFERASE"/>
    <property type="match status" value="1"/>
</dbReference>
<organism evidence="4">
    <name type="scientific">bioreactor metagenome</name>
    <dbReference type="NCBI Taxonomy" id="1076179"/>
    <lineage>
        <taxon>unclassified sequences</taxon>
        <taxon>metagenomes</taxon>
        <taxon>ecological metagenomes</taxon>
    </lineage>
</organism>
<dbReference type="Pfam" id="PF00483">
    <property type="entry name" value="NTP_transferase"/>
    <property type="match status" value="1"/>
</dbReference>
<dbReference type="Gene3D" id="3.90.550.10">
    <property type="entry name" value="Spore Coat Polysaccharide Biosynthesis Protein SpsA, Chain A"/>
    <property type="match status" value="1"/>
</dbReference>
<evidence type="ECO:0000256" key="2">
    <source>
        <dbReference type="ARBA" id="ARBA00022695"/>
    </source>
</evidence>
<comment type="caution">
    <text evidence="4">The sequence shown here is derived from an EMBL/GenBank/DDBJ whole genome shotgun (WGS) entry which is preliminary data.</text>
</comment>